<protein>
    <submittedName>
        <fullName evidence="1">Uncharacterized protein</fullName>
    </submittedName>
</protein>
<organism evidence="1 2">
    <name type="scientific">Sphingomonas morindae</name>
    <dbReference type="NCBI Taxonomy" id="1541170"/>
    <lineage>
        <taxon>Bacteria</taxon>
        <taxon>Pseudomonadati</taxon>
        <taxon>Pseudomonadota</taxon>
        <taxon>Alphaproteobacteria</taxon>
        <taxon>Sphingomonadales</taxon>
        <taxon>Sphingomonadaceae</taxon>
        <taxon>Sphingomonas</taxon>
    </lineage>
</organism>
<keyword evidence="2" id="KW-1185">Reference proteome</keyword>
<dbReference type="EMBL" id="CP084930">
    <property type="protein sequence ID" value="USI73171.1"/>
    <property type="molecule type" value="Genomic_DNA"/>
</dbReference>
<evidence type="ECO:0000313" key="1">
    <source>
        <dbReference type="EMBL" id="USI73171.1"/>
    </source>
</evidence>
<dbReference type="RefSeq" id="WP_252166982.1">
    <property type="nucleotide sequence ID" value="NZ_CP084930.1"/>
</dbReference>
<sequence>MVIDDHAVTASGSLLVAPGERATLNLPFGVFELAFRSTGATPRIDVQLAPRRILFDNADDPPGHAEIITIPRQNGGAVRLRLWVRAIHSERGRFRLIHYTTS</sequence>
<gene>
    <name evidence="1" type="ORF">LHA26_01420</name>
</gene>
<accession>A0ABY4X8B3</accession>
<name>A0ABY4X8B3_9SPHN</name>
<proteinExistence type="predicted"/>
<reference evidence="1" key="1">
    <citation type="journal article" date="2022" name="Toxins">
        <title>Genomic Analysis of Sphingopyxis sp. USTB-05 for Biodegrading Cyanobacterial Hepatotoxins.</title>
        <authorList>
            <person name="Liu C."/>
            <person name="Xu Q."/>
            <person name="Zhao Z."/>
            <person name="Zhang H."/>
            <person name="Liu X."/>
            <person name="Yin C."/>
            <person name="Liu Y."/>
            <person name="Yan H."/>
        </authorList>
    </citation>
    <scope>NUCLEOTIDE SEQUENCE</scope>
    <source>
        <strain evidence="1">NBD5</strain>
    </source>
</reference>
<dbReference type="Proteomes" id="UP001056937">
    <property type="component" value="Chromosome 1"/>
</dbReference>
<evidence type="ECO:0000313" key="2">
    <source>
        <dbReference type="Proteomes" id="UP001056937"/>
    </source>
</evidence>